<dbReference type="HOGENOM" id="CLU_018104_0_0_1"/>
<accession>E3QY15</accession>
<dbReference type="AlphaFoldDB" id="E3QY15"/>
<evidence type="ECO:0000313" key="2">
    <source>
        <dbReference type="EMBL" id="EFQ35753.1"/>
    </source>
</evidence>
<dbReference type="CDD" id="cd00067">
    <property type="entry name" value="GAL4"/>
    <property type="match status" value="1"/>
</dbReference>
<dbReference type="GO" id="GO:0000981">
    <property type="term" value="F:DNA-binding transcription factor activity, RNA polymerase II-specific"/>
    <property type="evidence" value="ECO:0007669"/>
    <property type="project" value="InterPro"/>
</dbReference>
<evidence type="ECO:0000313" key="3">
    <source>
        <dbReference type="Proteomes" id="UP000008782"/>
    </source>
</evidence>
<dbReference type="eggNOG" id="ENOG502SH7T">
    <property type="taxonomic scope" value="Eukaryota"/>
</dbReference>
<sequence length="430" mass="48572">MAPSPSDDGSVSVANAPSRIVARQACDGCRSRKRRCTFKGDDAIHWANAGQASDVATSLRDIDYWDTVSHQKWASSYLLALTFHQTGNTNLWRMLEVESMQLLRLLEVQNSSSYIGLDAIETQLRKKAFWLMFYAYIHHTHSYRHERVTFLDPVILQEINLEELMPVPVDDEFISCAGILPCPEDISAKSMTAGFNIHSRIFSAARLQSPLCSCPQARDPTIRLARLKEQLCHLKYMLDTVQPAYKPWKKSKSALTPASDDDSVRIIQRDIIRANIQTTHLWLQIVLLGQIDNIISEQSVSASPPKDPAPHVAFGFLPPPFSQRQGQDAVCDERENICRELLHTVHSFSRSALEPNGNGLVYKLRDIAVALLPFSYEVHEERSLRVREYLAELSELLSILDVSEIVNTLSLQSWVDTSRNRTTDSPSTKQ</sequence>
<dbReference type="STRING" id="645133.E3QY15"/>
<dbReference type="GO" id="GO:0008270">
    <property type="term" value="F:zinc ion binding"/>
    <property type="evidence" value="ECO:0007669"/>
    <property type="project" value="InterPro"/>
</dbReference>
<gene>
    <name evidence="2" type="ORF">GLRG_10908</name>
</gene>
<evidence type="ECO:0000256" key="1">
    <source>
        <dbReference type="ARBA" id="ARBA00023242"/>
    </source>
</evidence>
<keyword evidence="3" id="KW-1185">Reference proteome</keyword>
<dbReference type="GeneID" id="24416273"/>
<dbReference type="InterPro" id="IPR001138">
    <property type="entry name" value="Zn2Cys6_DnaBD"/>
</dbReference>
<protein>
    <recommendedName>
        <fullName evidence="4">Transcription factor domain-containing protein</fullName>
    </recommendedName>
</protein>
<evidence type="ECO:0008006" key="4">
    <source>
        <dbReference type="Google" id="ProtNLM"/>
    </source>
</evidence>
<proteinExistence type="predicted"/>
<organism evidence="3">
    <name type="scientific">Colletotrichum graminicola (strain M1.001 / M2 / FGSC 10212)</name>
    <name type="common">Maize anthracnose fungus</name>
    <name type="synonym">Glomerella graminicola</name>
    <dbReference type="NCBI Taxonomy" id="645133"/>
    <lineage>
        <taxon>Eukaryota</taxon>
        <taxon>Fungi</taxon>
        <taxon>Dikarya</taxon>
        <taxon>Ascomycota</taxon>
        <taxon>Pezizomycotina</taxon>
        <taxon>Sordariomycetes</taxon>
        <taxon>Hypocreomycetidae</taxon>
        <taxon>Glomerellales</taxon>
        <taxon>Glomerellaceae</taxon>
        <taxon>Colletotrichum</taxon>
        <taxon>Colletotrichum graminicola species complex</taxon>
    </lineage>
</organism>
<dbReference type="Proteomes" id="UP000008782">
    <property type="component" value="Unassembled WGS sequence"/>
</dbReference>
<dbReference type="RefSeq" id="XP_008099773.1">
    <property type="nucleotide sequence ID" value="XM_008101582.1"/>
</dbReference>
<name>E3QY15_COLGM</name>
<keyword evidence="1" id="KW-0539">Nucleus</keyword>
<reference evidence="3" key="1">
    <citation type="journal article" date="2012" name="Nat. Genet.">
        <title>Lifestyle transitions in plant pathogenic Colletotrichum fungi deciphered by genome and transcriptome analyses.</title>
        <authorList>
            <person name="O'Connell R.J."/>
            <person name="Thon M.R."/>
            <person name="Hacquard S."/>
            <person name="Amyotte S.G."/>
            <person name="Kleemann J."/>
            <person name="Torres M.F."/>
            <person name="Damm U."/>
            <person name="Buiate E.A."/>
            <person name="Epstein L."/>
            <person name="Alkan N."/>
            <person name="Altmueller J."/>
            <person name="Alvarado-Balderrama L."/>
            <person name="Bauser C.A."/>
            <person name="Becker C."/>
            <person name="Birren B.W."/>
            <person name="Chen Z."/>
            <person name="Choi J."/>
            <person name="Crouch J.A."/>
            <person name="Duvick J.P."/>
            <person name="Farman M.A."/>
            <person name="Gan P."/>
            <person name="Heiman D."/>
            <person name="Henrissat B."/>
            <person name="Howard R.J."/>
            <person name="Kabbage M."/>
            <person name="Koch C."/>
            <person name="Kracher B."/>
            <person name="Kubo Y."/>
            <person name="Law A.D."/>
            <person name="Lebrun M.-H."/>
            <person name="Lee Y.-H."/>
            <person name="Miyara I."/>
            <person name="Moore N."/>
            <person name="Neumann U."/>
            <person name="Nordstroem K."/>
            <person name="Panaccione D.G."/>
            <person name="Panstruga R."/>
            <person name="Place M."/>
            <person name="Proctor R.H."/>
            <person name="Prusky D."/>
            <person name="Rech G."/>
            <person name="Reinhardt R."/>
            <person name="Rollins J.A."/>
            <person name="Rounsley S."/>
            <person name="Schardl C.L."/>
            <person name="Schwartz D.C."/>
            <person name="Shenoy N."/>
            <person name="Shirasu K."/>
            <person name="Sikhakolli U.R."/>
            <person name="Stueber K."/>
            <person name="Sukno S.A."/>
            <person name="Sweigard J.A."/>
            <person name="Takano Y."/>
            <person name="Takahara H."/>
            <person name="Trail F."/>
            <person name="van der Does H.C."/>
            <person name="Voll L.M."/>
            <person name="Will I."/>
            <person name="Young S."/>
            <person name="Zeng Q."/>
            <person name="Zhang J."/>
            <person name="Zhou S."/>
            <person name="Dickman M.B."/>
            <person name="Schulze-Lefert P."/>
            <person name="Ver Loren van Themaat E."/>
            <person name="Ma L.-J."/>
            <person name="Vaillancourt L.J."/>
        </authorList>
    </citation>
    <scope>NUCLEOTIDE SEQUENCE [LARGE SCALE GENOMIC DNA]</scope>
    <source>
        <strain evidence="3">M1.001 / M2 / FGSC 10212</strain>
    </source>
</reference>
<dbReference type="OrthoDB" id="39175at2759"/>
<dbReference type="VEuPathDB" id="FungiDB:GLRG_10908"/>
<dbReference type="EMBL" id="GG697399">
    <property type="protein sequence ID" value="EFQ35753.1"/>
    <property type="molecule type" value="Genomic_DNA"/>
</dbReference>